<accession>A0ABU7B7S7</accession>
<keyword evidence="3" id="KW-1185">Reference proteome</keyword>
<reference evidence="2 3" key="1">
    <citation type="submission" date="2021-07" db="EMBL/GenBank/DDBJ databases">
        <authorList>
            <person name="Palmer J.M."/>
        </authorList>
    </citation>
    <scope>NUCLEOTIDE SEQUENCE [LARGE SCALE GENOMIC DNA]</scope>
    <source>
        <strain evidence="2 3">AT_MEX2019</strain>
        <tissue evidence="2">Muscle</tissue>
    </source>
</reference>
<evidence type="ECO:0000313" key="2">
    <source>
        <dbReference type="EMBL" id="MED6246438.1"/>
    </source>
</evidence>
<comment type="caution">
    <text evidence="2">The sequence shown here is derived from an EMBL/GenBank/DDBJ whole genome shotgun (WGS) entry which is preliminary data.</text>
</comment>
<dbReference type="Proteomes" id="UP001345963">
    <property type="component" value="Unassembled WGS sequence"/>
</dbReference>
<evidence type="ECO:0000256" key="1">
    <source>
        <dbReference type="SAM" id="SignalP"/>
    </source>
</evidence>
<gene>
    <name evidence="2" type="ORF">ATANTOWER_017791</name>
</gene>
<evidence type="ECO:0000313" key="3">
    <source>
        <dbReference type="Proteomes" id="UP001345963"/>
    </source>
</evidence>
<organism evidence="2 3">
    <name type="scientific">Ataeniobius toweri</name>
    <dbReference type="NCBI Taxonomy" id="208326"/>
    <lineage>
        <taxon>Eukaryota</taxon>
        <taxon>Metazoa</taxon>
        <taxon>Chordata</taxon>
        <taxon>Craniata</taxon>
        <taxon>Vertebrata</taxon>
        <taxon>Euteleostomi</taxon>
        <taxon>Actinopterygii</taxon>
        <taxon>Neopterygii</taxon>
        <taxon>Teleostei</taxon>
        <taxon>Neoteleostei</taxon>
        <taxon>Acanthomorphata</taxon>
        <taxon>Ovalentaria</taxon>
        <taxon>Atherinomorphae</taxon>
        <taxon>Cyprinodontiformes</taxon>
        <taxon>Goodeidae</taxon>
        <taxon>Ataeniobius</taxon>
    </lineage>
</organism>
<keyword evidence="1" id="KW-0732">Signal</keyword>
<protein>
    <submittedName>
        <fullName evidence="2">Uncharacterized protein</fullName>
    </submittedName>
</protein>
<feature type="signal peptide" evidence="1">
    <location>
        <begin position="1"/>
        <end position="25"/>
    </location>
</feature>
<dbReference type="EMBL" id="JAHUTI010043016">
    <property type="protein sequence ID" value="MED6246438.1"/>
    <property type="molecule type" value="Genomic_DNA"/>
</dbReference>
<sequence>MSVLAAMLLLLITCTIITTPNGASSASRKCEDSLVTLLPNKAFNSSSEYGRGYGAAFAKLNRIQGRNLQQNQTQCERPSATTDWGFERTEQRHKKNIEALIQEYFLWEGKVKVNGCSSFSRFI</sequence>
<name>A0ABU7B7S7_9TELE</name>
<proteinExistence type="predicted"/>
<feature type="chain" id="PRO_5046551995" evidence="1">
    <location>
        <begin position="26"/>
        <end position="123"/>
    </location>
</feature>